<accession>A0ACC0HF80</accession>
<gene>
    <name evidence="1" type="ORF">LOK49_LG06G00196</name>
</gene>
<reference evidence="1 2" key="1">
    <citation type="journal article" date="2022" name="Plant J.">
        <title>Chromosome-level genome of Camellia lanceoleosa provides a valuable resource for understanding genome evolution and self-incompatibility.</title>
        <authorList>
            <person name="Gong W."/>
            <person name="Xiao S."/>
            <person name="Wang L."/>
            <person name="Liao Z."/>
            <person name="Chang Y."/>
            <person name="Mo W."/>
            <person name="Hu G."/>
            <person name="Li W."/>
            <person name="Zhao G."/>
            <person name="Zhu H."/>
            <person name="Hu X."/>
            <person name="Ji K."/>
            <person name="Xiang X."/>
            <person name="Song Q."/>
            <person name="Yuan D."/>
            <person name="Jin S."/>
            <person name="Zhang L."/>
        </authorList>
    </citation>
    <scope>NUCLEOTIDE SEQUENCE [LARGE SCALE GENOMIC DNA]</scope>
    <source>
        <strain evidence="1">SQ_2022a</strain>
    </source>
</reference>
<dbReference type="EMBL" id="CM045762">
    <property type="protein sequence ID" value="KAI8011187.1"/>
    <property type="molecule type" value="Genomic_DNA"/>
</dbReference>
<evidence type="ECO:0000313" key="2">
    <source>
        <dbReference type="Proteomes" id="UP001060215"/>
    </source>
</evidence>
<evidence type="ECO:0000313" key="1">
    <source>
        <dbReference type="EMBL" id="KAI8011187.1"/>
    </source>
</evidence>
<sequence length="477" mass="52939">MIDWRAVMEKRGDQQQSHIPLMNNFNVALSHEELEEPLKRTGTVWTAIAHIITGVIGAGVLSLAWSSAQLGWVGGPLTMLVFAAITIVSADLLCDCYRSPDPEYGPTRSKSYVEAVKLYLGENNKRISGLFLQECMYGCTVAYVITSAASVRAIQKSNCYHKEGHKASCEYGDTVYMVLFGVVQIVASQIPDFHNMAWLSFVAAIMSFFYASIGFVLGFATVIKNKKIMGSIGGVPAGTATEKLWLVFQALGDVAFAYPYTIILLEIQDTLKSPPPENRTMKKASMSAIFITTFFYLCCGCFGYAAFGDKTPGNLLSGFGFYEPFWLIDFANACIVLHLVGGYQVFSQPVFAIAERWFGKKYPNSGFVNNFYNFKLPLLPGFQLNPLRLCFRTFYVISTTVIAVIFPYFNQVLGVLGALNFWPLAIYFPVEMYLVQKKIGAWTTKWIVLQTFSIVCLIISILALIGSVEGLIRAKLS</sequence>
<name>A0ACC0HF80_9ERIC</name>
<organism evidence="1 2">
    <name type="scientific">Camellia lanceoleosa</name>
    <dbReference type="NCBI Taxonomy" id="1840588"/>
    <lineage>
        <taxon>Eukaryota</taxon>
        <taxon>Viridiplantae</taxon>
        <taxon>Streptophyta</taxon>
        <taxon>Embryophyta</taxon>
        <taxon>Tracheophyta</taxon>
        <taxon>Spermatophyta</taxon>
        <taxon>Magnoliopsida</taxon>
        <taxon>eudicotyledons</taxon>
        <taxon>Gunneridae</taxon>
        <taxon>Pentapetalae</taxon>
        <taxon>asterids</taxon>
        <taxon>Ericales</taxon>
        <taxon>Theaceae</taxon>
        <taxon>Camellia</taxon>
    </lineage>
</organism>
<keyword evidence="2" id="KW-1185">Reference proteome</keyword>
<dbReference type="Proteomes" id="UP001060215">
    <property type="component" value="Chromosome 5"/>
</dbReference>
<proteinExistence type="predicted"/>
<comment type="caution">
    <text evidence="1">The sequence shown here is derived from an EMBL/GenBank/DDBJ whole genome shotgun (WGS) entry which is preliminary data.</text>
</comment>
<protein>
    <submittedName>
        <fullName evidence="1">Amino acid permease 7</fullName>
    </submittedName>
</protein>